<dbReference type="Proteomes" id="UP001576784">
    <property type="component" value="Unassembled WGS sequence"/>
</dbReference>
<dbReference type="RefSeq" id="WP_413267893.1">
    <property type="nucleotide sequence ID" value="NZ_JBHFNR010000286.1"/>
</dbReference>
<evidence type="ECO:0008006" key="3">
    <source>
        <dbReference type="Google" id="ProtNLM"/>
    </source>
</evidence>
<name>A0ABV4Y4B5_9CYAN</name>
<reference evidence="1 2" key="1">
    <citation type="submission" date="2024-09" db="EMBL/GenBank/DDBJ databases">
        <title>Floridaenema gen nov. (Aerosakkonemataceae, Aerosakkonematales ord. nov., Cyanobacteria) from benthic tropical and subtropical fresh waters, with the description of four new species.</title>
        <authorList>
            <person name="Moretto J.A."/>
            <person name="Berthold D.E."/>
            <person name="Lefler F.W."/>
            <person name="Huang I.-S."/>
            <person name="Laughinghouse H. IV."/>
        </authorList>
    </citation>
    <scope>NUCLEOTIDE SEQUENCE [LARGE SCALE GENOMIC DNA]</scope>
    <source>
        <strain evidence="1 2">BLCC-F50</strain>
    </source>
</reference>
<comment type="caution">
    <text evidence="1">The sequence shown here is derived from an EMBL/GenBank/DDBJ whole genome shotgun (WGS) entry which is preliminary data.</text>
</comment>
<dbReference type="EMBL" id="JBHFNR010000286">
    <property type="protein sequence ID" value="MFB2898293.1"/>
    <property type="molecule type" value="Genomic_DNA"/>
</dbReference>
<sequence length="47" mass="5309">MSRCLISPSASRDLNAISDYFLERKLSGDRQFIFTTTIVSADKLNLN</sequence>
<keyword evidence="2" id="KW-1185">Reference proteome</keyword>
<evidence type="ECO:0000313" key="2">
    <source>
        <dbReference type="Proteomes" id="UP001576784"/>
    </source>
</evidence>
<accession>A0ABV4Y4B5</accession>
<gene>
    <name evidence="1" type="ORF">ACE1CI_35700</name>
</gene>
<protein>
    <recommendedName>
        <fullName evidence="3">Type II toxin-antitoxin system RelE/ParE family toxin</fullName>
    </recommendedName>
</protein>
<evidence type="ECO:0000313" key="1">
    <source>
        <dbReference type="EMBL" id="MFB2898293.1"/>
    </source>
</evidence>
<organism evidence="1 2">
    <name type="scientific">Floridaenema flaviceps BLCC-F50</name>
    <dbReference type="NCBI Taxonomy" id="3153642"/>
    <lineage>
        <taxon>Bacteria</taxon>
        <taxon>Bacillati</taxon>
        <taxon>Cyanobacteriota</taxon>
        <taxon>Cyanophyceae</taxon>
        <taxon>Oscillatoriophycideae</taxon>
        <taxon>Aerosakkonematales</taxon>
        <taxon>Aerosakkonemataceae</taxon>
        <taxon>Floridanema</taxon>
        <taxon>Floridanema flaviceps</taxon>
    </lineage>
</organism>
<proteinExistence type="predicted"/>